<evidence type="ECO:0000313" key="5">
    <source>
        <dbReference type="Proteomes" id="UP000317039"/>
    </source>
</evidence>
<reference evidence="4 5" key="1">
    <citation type="submission" date="2019-07" db="EMBL/GenBank/DDBJ databases">
        <title>Complete Genome Sequence and Methylome Analysis of Nocardia otitidis-caviarum NEB252.</title>
        <authorList>
            <person name="Fomenkov A."/>
            <person name="Anton B.P."/>
            <person name="Vincze T."/>
            <person name="Roberts R.J."/>
        </authorList>
    </citation>
    <scope>NUCLEOTIDE SEQUENCE [LARGE SCALE GENOMIC DNA]</scope>
    <source>
        <strain evidence="4 5">NEB252</strain>
    </source>
</reference>
<dbReference type="PANTHER" id="PTHR19372:SF7">
    <property type="entry name" value="SULFITE OXIDASE, MITOCHONDRIAL"/>
    <property type="match status" value="1"/>
</dbReference>
<feature type="domain" description="Oxidoreductase molybdopterin-binding" evidence="3">
    <location>
        <begin position="360"/>
        <end position="511"/>
    </location>
</feature>
<dbReference type="Gene3D" id="3.90.420.10">
    <property type="entry name" value="Oxidoreductase, molybdopterin-binding domain"/>
    <property type="match status" value="1"/>
</dbReference>
<dbReference type="GO" id="GO:0043546">
    <property type="term" value="F:molybdopterin cofactor binding"/>
    <property type="evidence" value="ECO:0007669"/>
    <property type="project" value="TreeGrafter"/>
</dbReference>
<feature type="transmembrane region" description="Helical" evidence="2">
    <location>
        <begin position="123"/>
        <end position="143"/>
    </location>
</feature>
<dbReference type="GO" id="GO:0008482">
    <property type="term" value="F:sulfite oxidase activity"/>
    <property type="evidence" value="ECO:0007669"/>
    <property type="project" value="TreeGrafter"/>
</dbReference>
<proteinExistence type="predicted"/>
<evidence type="ECO:0000256" key="2">
    <source>
        <dbReference type="SAM" id="Phobius"/>
    </source>
</evidence>
<dbReference type="GO" id="GO:0006790">
    <property type="term" value="P:sulfur compound metabolic process"/>
    <property type="evidence" value="ECO:0007669"/>
    <property type="project" value="TreeGrafter"/>
</dbReference>
<gene>
    <name evidence="4" type="ORF">FOH10_03265</name>
</gene>
<feature type="transmembrane region" description="Helical" evidence="2">
    <location>
        <begin position="282"/>
        <end position="304"/>
    </location>
</feature>
<accession>A0A516NG80</accession>
<dbReference type="AlphaFoldDB" id="A0A516NG80"/>
<dbReference type="PANTHER" id="PTHR19372">
    <property type="entry name" value="SULFITE REDUCTASE"/>
    <property type="match status" value="1"/>
</dbReference>
<name>A0A516NG80_9NOCA</name>
<dbReference type="EMBL" id="CP041695">
    <property type="protein sequence ID" value="QDP77916.1"/>
    <property type="molecule type" value="Genomic_DNA"/>
</dbReference>
<dbReference type="SUPFAM" id="SSF56524">
    <property type="entry name" value="Oxidoreductase molybdopterin-binding domain"/>
    <property type="match status" value="1"/>
</dbReference>
<dbReference type="KEGG" id="nod:FOH10_03265"/>
<keyword evidence="2" id="KW-1133">Transmembrane helix</keyword>
<dbReference type="Gene3D" id="2.60.40.650">
    <property type="match status" value="1"/>
</dbReference>
<feature type="region of interest" description="Disordered" evidence="1">
    <location>
        <begin position="205"/>
        <end position="247"/>
    </location>
</feature>
<dbReference type="Pfam" id="PF00174">
    <property type="entry name" value="Oxidored_molyb"/>
    <property type="match status" value="1"/>
</dbReference>
<keyword evidence="2" id="KW-0472">Membrane</keyword>
<evidence type="ECO:0000256" key="1">
    <source>
        <dbReference type="SAM" id="MobiDB-lite"/>
    </source>
</evidence>
<sequence length="632" mass="65870">MCGERGSTAHPHRPDLSRIAAAQGVLARAGSRPPSTRRHRNVTTRRSSAARTGSRVDCVAERELRIASGVVAAGAILGVAELLAAIVAVQSAPLAAVGAGVVDHTPDAVREWAIDTFGTSDKFVLYLIMGAVAVTVAAGAGLLERVRRPLGSILFGAFGVLATAAALDRPQAAWTWALPTAIGVLAGITVLRTLIHRIEDPAARTSAAGTGRATTFPEPPGRSAGSDLAGSGGTAPGPTGGAAAGGVLAGRADAGSRDFDGAGPVSRPHPGIADSARMDRRVVVRGIAVAGAAAVATGVVGRWLGARSRDVSGERAAVTLPPPSGPVTVLEGEADLRLPGLTPYVTSNADFYRIDTALILPQVSKDDWSLRIHGMVDREIRLGYADLATRPAIERLVTLACVSNPIGGDLIGNASWLGYRLDELLAEAGPHPDADMVLSRSADGWTAGSPLSVLTDGRDAMLAVGMNGEPLPVAHGYPARLVVPGLYGYVSATKWVTELEVTRFDRAQAYWTRRGWSARGPIKTGTRIDTPRSRSLLSPGRVVVAGVAWAQHRGIRAVEVRIDDGDWQPARLAAEPSVDTWRQWVFEWDATPGEHTVTARATDGTGAVQSAERRDVVPDGATGHPTVTVRVG</sequence>
<protein>
    <submittedName>
        <fullName evidence="4">Molybdopterin-dependent oxidoreductase</fullName>
    </submittedName>
</protein>
<feature type="region of interest" description="Disordered" evidence="1">
    <location>
        <begin position="26"/>
        <end position="52"/>
    </location>
</feature>
<dbReference type="GO" id="GO:0020037">
    <property type="term" value="F:heme binding"/>
    <property type="evidence" value="ECO:0007669"/>
    <property type="project" value="TreeGrafter"/>
</dbReference>
<feature type="transmembrane region" description="Helical" evidence="2">
    <location>
        <begin position="70"/>
        <end position="89"/>
    </location>
</feature>
<evidence type="ECO:0000313" key="4">
    <source>
        <dbReference type="EMBL" id="QDP77916.1"/>
    </source>
</evidence>
<dbReference type="InterPro" id="IPR000572">
    <property type="entry name" value="OxRdtase_Mopterin-bd_dom"/>
</dbReference>
<feature type="transmembrane region" description="Helical" evidence="2">
    <location>
        <begin position="173"/>
        <end position="195"/>
    </location>
</feature>
<feature type="compositionally biased region" description="Low complexity" evidence="1">
    <location>
        <begin position="205"/>
        <end position="215"/>
    </location>
</feature>
<evidence type="ECO:0000259" key="3">
    <source>
        <dbReference type="Pfam" id="PF00174"/>
    </source>
</evidence>
<dbReference type="InterPro" id="IPR014756">
    <property type="entry name" value="Ig_E-set"/>
</dbReference>
<feature type="compositionally biased region" description="Gly residues" evidence="1">
    <location>
        <begin position="230"/>
        <end position="247"/>
    </location>
</feature>
<organism evidence="4 5">
    <name type="scientific">Nocardia otitidiscaviarum</name>
    <dbReference type="NCBI Taxonomy" id="1823"/>
    <lineage>
        <taxon>Bacteria</taxon>
        <taxon>Bacillati</taxon>
        <taxon>Actinomycetota</taxon>
        <taxon>Actinomycetes</taxon>
        <taxon>Mycobacteriales</taxon>
        <taxon>Nocardiaceae</taxon>
        <taxon>Nocardia</taxon>
    </lineage>
</organism>
<dbReference type="InterPro" id="IPR036374">
    <property type="entry name" value="OxRdtase_Mopterin-bd_sf"/>
</dbReference>
<dbReference type="Proteomes" id="UP000317039">
    <property type="component" value="Chromosome"/>
</dbReference>
<dbReference type="SUPFAM" id="SSF81296">
    <property type="entry name" value="E set domains"/>
    <property type="match status" value="1"/>
</dbReference>
<keyword evidence="2" id="KW-0812">Transmembrane</keyword>
<feature type="transmembrane region" description="Helical" evidence="2">
    <location>
        <begin position="150"/>
        <end position="167"/>
    </location>
</feature>